<dbReference type="InterPro" id="IPR010493">
    <property type="entry name" value="Ser_AcTrfase_N"/>
</dbReference>
<accession>A0A662ZHW3</accession>
<dbReference type="NCBIfam" id="TIGR01172">
    <property type="entry name" value="cysE"/>
    <property type="match status" value="1"/>
</dbReference>
<comment type="pathway">
    <text evidence="1">Amino-acid biosynthesis; L-cysteine biosynthesis; L-cysteine from L-serine: step 1/2.</text>
</comment>
<evidence type="ECO:0000256" key="10">
    <source>
        <dbReference type="ARBA" id="ARBA00049486"/>
    </source>
</evidence>
<evidence type="ECO:0000256" key="8">
    <source>
        <dbReference type="ARBA" id="ARBA00023192"/>
    </source>
</evidence>
<comment type="similarity">
    <text evidence="2">Belongs to the transferase hexapeptide repeat family.</text>
</comment>
<keyword evidence="6 12" id="KW-0808">Transferase</keyword>
<evidence type="ECO:0000256" key="5">
    <source>
        <dbReference type="ARBA" id="ARBA00022605"/>
    </source>
</evidence>
<dbReference type="GO" id="GO:0005737">
    <property type="term" value="C:cytoplasm"/>
    <property type="evidence" value="ECO:0007669"/>
    <property type="project" value="InterPro"/>
</dbReference>
<dbReference type="InterPro" id="IPR001451">
    <property type="entry name" value="Hexapep"/>
</dbReference>
<dbReference type="PANTHER" id="PTHR42811">
    <property type="entry name" value="SERINE ACETYLTRANSFERASE"/>
    <property type="match status" value="1"/>
</dbReference>
<keyword evidence="9" id="KW-0012">Acyltransferase</keyword>
<keyword evidence="7" id="KW-0677">Repeat</keyword>
<dbReference type="UniPathway" id="UPA00136">
    <property type="reaction ID" value="UER00199"/>
</dbReference>
<dbReference type="AlphaFoldDB" id="A0A662ZHW3"/>
<dbReference type="EC" id="2.3.1.30" evidence="3"/>
<evidence type="ECO:0000256" key="1">
    <source>
        <dbReference type="ARBA" id="ARBA00004876"/>
    </source>
</evidence>
<evidence type="ECO:0000256" key="9">
    <source>
        <dbReference type="ARBA" id="ARBA00023315"/>
    </source>
</evidence>
<dbReference type="PROSITE" id="PS00101">
    <property type="entry name" value="HEXAPEP_TRANSFERASES"/>
    <property type="match status" value="1"/>
</dbReference>
<comment type="catalytic activity">
    <reaction evidence="10">
        <text>L-serine + acetyl-CoA = O-acetyl-L-serine + CoA</text>
        <dbReference type="Rhea" id="RHEA:24560"/>
        <dbReference type="ChEBI" id="CHEBI:33384"/>
        <dbReference type="ChEBI" id="CHEBI:57287"/>
        <dbReference type="ChEBI" id="CHEBI:57288"/>
        <dbReference type="ChEBI" id="CHEBI:58340"/>
        <dbReference type="EC" id="2.3.1.30"/>
    </reaction>
</comment>
<dbReference type="InterPro" id="IPR005881">
    <property type="entry name" value="Ser_O-AcTrfase"/>
</dbReference>
<dbReference type="InterPro" id="IPR045304">
    <property type="entry name" value="LbH_SAT"/>
</dbReference>
<protein>
    <recommendedName>
        <fullName evidence="4">Serine acetyltransferase</fullName>
        <ecNumber evidence="3">2.3.1.30</ecNumber>
    </recommendedName>
</protein>
<reference evidence="12 13" key="1">
    <citation type="submission" date="2016-10" db="EMBL/GenBank/DDBJ databases">
        <authorList>
            <person name="Varghese N."/>
            <person name="Submissions S."/>
        </authorList>
    </citation>
    <scope>NUCLEOTIDE SEQUENCE [LARGE SCALE GENOMIC DNA]</scope>
    <source>
        <strain evidence="12 13">DSM 1361</strain>
    </source>
</reference>
<dbReference type="GO" id="GO:0009001">
    <property type="term" value="F:serine O-acetyltransferase activity"/>
    <property type="evidence" value="ECO:0007669"/>
    <property type="project" value="UniProtKB-EC"/>
</dbReference>
<keyword evidence="13" id="KW-1185">Reference proteome</keyword>
<dbReference type="FunFam" id="2.160.10.10:FF:000002">
    <property type="entry name" value="Serine acetyltransferase"/>
    <property type="match status" value="1"/>
</dbReference>
<dbReference type="InterPro" id="IPR042122">
    <property type="entry name" value="Ser_AcTrfase_N_sf"/>
</dbReference>
<gene>
    <name evidence="12" type="ORF">SAMN02910344_01462</name>
</gene>
<evidence type="ECO:0000256" key="4">
    <source>
        <dbReference type="ARBA" id="ARBA00018522"/>
    </source>
</evidence>
<dbReference type="InterPro" id="IPR018357">
    <property type="entry name" value="Hexapep_transf_CS"/>
</dbReference>
<evidence type="ECO:0000256" key="7">
    <source>
        <dbReference type="ARBA" id="ARBA00022737"/>
    </source>
</evidence>
<dbReference type="SUPFAM" id="SSF51161">
    <property type="entry name" value="Trimeric LpxA-like enzymes"/>
    <property type="match status" value="1"/>
</dbReference>
<name>A0A662ZHW3_9GAMM</name>
<dbReference type="Gene3D" id="1.10.3130.10">
    <property type="entry name" value="serine acetyltransferase, domain 1"/>
    <property type="match status" value="1"/>
</dbReference>
<evidence type="ECO:0000313" key="12">
    <source>
        <dbReference type="EMBL" id="SFP46681.1"/>
    </source>
</evidence>
<evidence type="ECO:0000259" key="11">
    <source>
        <dbReference type="SMART" id="SM00971"/>
    </source>
</evidence>
<keyword evidence="5" id="KW-0028">Amino-acid biosynthesis</keyword>
<evidence type="ECO:0000256" key="6">
    <source>
        <dbReference type="ARBA" id="ARBA00022679"/>
    </source>
</evidence>
<dbReference type="InterPro" id="IPR053376">
    <property type="entry name" value="Serine_acetyltransferase"/>
</dbReference>
<keyword evidence="8" id="KW-0198">Cysteine biosynthesis</keyword>
<evidence type="ECO:0000313" key="13">
    <source>
        <dbReference type="Proteomes" id="UP000243745"/>
    </source>
</evidence>
<dbReference type="CDD" id="cd03354">
    <property type="entry name" value="LbH_SAT"/>
    <property type="match status" value="1"/>
</dbReference>
<dbReference type="EMBL" id="FOXF01000026">
    <property type="protein sequence ID" value="SFP46681.1"/>
    <property type="molecule type" value="Genomic_DNA"/>
</dbReference>
<dbReference type="Pfam" id="PF06426">
    <property type="entry name" value="SATase_N"/>
    <property type="match status" value="1"/>
</dbReference>
<organism evidence="12 13">
    <name type="scientific">Ruminobacter amylophilus</name>
    <dbReference type="NCBI Taxonomy" id="867"/>
    <lineage>
        <taxon>Bacteria</taxon>
        <taxon>Pseudomonadati</taxon>
        <taxon>Pseudomonadota</taxon>
        <taxon>Gammaproteobacteria</taxon>
        <taxon>Aeromonadales</taxon>
        <taxon>Succinivibrionaceae</taxon>
        <taxon>Ruminobacter</taxon>
    </lineage>
</organism>
<dbReference type="GO" id="GO:0006535">
    <property type="term" value="P:cysteine biosynthetic process from serine"/>
    <property type="evidence" value="ECO:0007669"/>
    <property type="project" value="InterPro"/>
</dbReference>
<dbReference type="Proteomes" id="UP000243745">
    <property type="component" value="Unassembled WGS sequence"/>
</dbReference>
<evidence type="ECO:0000256" key="3">
    <source>
        <dbReference type="ARBA" id="ARBA00013266"/>
    </source>
</evidence>
<dbReference type="SMART" id="SM00971">
    <property type="entry name" value="SATase_N"/>
    <property type="match status" value="1"/>
</dbReference>
<proteinExistence type="inferred from homology"/>
<dbReference type="Pfam" id="PF00132">
    <property type="entry name" value="Hexapep"/>
    <property type="match status" value="1"/>
</dbReference>
<dbReference type="Gene3D" id="2.160.10.10">
    <property type="entry name" value="Hexapeptide repeat proteins"/>
    <property type="match status" value="1"/>
</dbReference>
<sequence length="241" mass="25807">MMVKEPMLGSFFLQAIINQKSFADALSFQLSNRLSSSVMPAIVLREIFDEAFASDGEIIKAAAIDLEAVKERDPAVLYYTTPILYLKGYQAIQAYRISHWLWVNQRHEIAYFLQNIISVTFGVDIHPAAKMGAGIMFDHATGIVIGETAVVGDDVSFLHNVTLGGTGHEHGDRHPKICSGVMIGAGASILGNIIVGTGAKIGAGSVVLHDVEAHTTVAGVPAKVVGKCSCDKPSADMDQRI</sequence>
<feature type="domain" description="Serine acetyltransferase N-terminal" evidence="11">
    <location>
        <begin position="1"/>
        <end position="94"/>
    </location>
</feature>
<evidence type="ECO:0000256" key="2">
    <source>
        <dbReference type="ARBA" id="ARBA00007274"/>
    </source>
</evidence>
<dbReference type="NCBIfam" id="NF041874">
    <property type="entry name" value="EPS_EpsC"/>
    <property type="match status" value="1"/>
</dbReference>
<dbReference type="InterPro" id="IPR011004">
    <property type="entry name" value="Trimer_LpxA-like_sf"/>
</dbReference>